<dbReference type="InterPro" id="IPR002859">
    <property type="entry name" value="PKD/REJ-like"/>
</dbReference>
<feature type="transmembrane region" description="Helical" evidence="15">
    <location>
        <begin position="2108"/>
        <end position="2129"/>
    </location>
</feature>
<feature type="disulfide bond" evidence="12">
    <location>
        <begin position="2347"/>
        <end position="2360"/>
    </location>
</feature>
<evidence type="ECO:0008006" key="20">
    <source>
        <dbReference type="Google" id="ProtNLM"/>
    </source>
</evidence>
<comment type="similarity">
    <text evidence="3">Belongs to the polycystin family.</text>
</comment>
<dbReference type="InterPro" id="IPR000203">
    <property type="entry name" value="GPS"/>
</dbReference>
<dbReference type="SUPFAM" id="SSF49723">
    <property type="entry name" value="Lipase/lipooxygenase domain (PLAT/LH2 domain)"/>
    <property type="match status" value="1"/>
</dbReference>
<keyword evidence="9 15" id="KW-0472">Membrane</keyword>
<dbReference type="PROSITE" id="PS50095">
    <property type="entry name" value="PLAT"/>
    <property type="match status" value="1"/>
</dbReference>
<evidence type="ECO:0000256" key="12">
    <source>
        <dbReference type="PIRSR" id="PIRSR603915-2"/>
    </source>
</evidence>
<keyword evidence="7 15" id="KW-1133">Transmembrane helix</keyword>
<dbReference type="InterPro" id="IPR003915">
    <property type="entry name" value="PKD_2"/>
</dbReference>
<feature type="domain" description="PLAT" evidence="17">
    <location>
        <begin position="1824"/>
        <end position="1943"/>
    </location>
</feature>
<dbReference type="InterPro" id="IPR035986">
    <property type="entry name" value="PKD_dom_sf"/>
</dbReference>
<dbReference type="InterPro" id="IPR001024">
    <property type="entry name" value="PLAT/LH2_dom"/>
</dbReference>
<evidence type="ECO:0000313" key="18">
    <source>
        <dbReference type="EMBL" id="CAF0876239.1"/>
    </source>
</evidence>
<evidence type="ECO:0000256" key="15">
    <source>
        <dbReference type="SAM" id="Phobius"/>
    </source>
</evidence>
<dbReference type="GO" id="GO:0005262">
    <property type="term" value="F:calcium channel activity"/>
    <property type="evidence" value="ECO:0007669"/>
    <property type="project" value="TreeGrafter"/>
</dbReference>
<dbReference type="PANTHER" id="PTHR10877">
    <property type="entry name" value="POLYCYSTIN FAMILY MEMBER"/>
    <property type="match status" value="1"/>
</dbReference>
<dbReference type="Proteomes" id="UP000663879">
    <property type="component" value="Unassembled WGS sequence"/>
</dbReference>
<name>A0A813XTU5_9BILA</name>
<comment type="subcellular location">
    <subcellularLocation>
        <location evidence="2">Cell membrane</location>
        <topology evidence="2">Multi-pass membrane protein</topology>
    </subcellularLocation>
    <subcellularLocation>
        <location evidence="1">Cell projection</location>
        <location evidence="1">Cilium</location>
    </subcellularLocation>
</comment>
<dbReference type="InterPro" id="IPR000601">
    <property type="entry name" value="PKD_dom"/>
</dbReference>
<evidence type="ECO:0000256" key="2">
    <source>
        <dbReference type="ARBA" id="ARBA00004651"/>
    </source>
</evidence>
<dbReference type="SMART" id="SM00308">
    <property type="entry name" value="LH2"/>
    <property type="match status" value="1"/>
</dbReference>
<feature type="transmembrane region" description="Helical" evidence="15">
    <location>
        <begin position="2029"/>
        <end position="2051"/>
    </location>
</feature>
<evidence type="ECO:0000259" key="16">
    <source>
        <dbReference type="PROSITE" id="PS50093"/>
    </source>
</evidence>
<dbReference type="InterPro" id="IPR013122">
    <property type="entry name" value="PKD1_2_channel"/>
</dbReference>
<feature type="compositionally biased region" description="Polar residues" evidence="14">
    <location>
        <begin position="1247"/>
        <end position="1262"/>
    </location>
</feature>
<evidence type="ECO:0000313" key="19">
    <source>
        <dbReference type="Proteomes" id="UP000663879"/>
    </source>
</evidence>
<feature type="domain" description="PKD" evidence="16">
    <location>
        <begin position="344"/>
        <end position="410"/>
    </location>
</feature>
<feature type="transmembrane region" description="Helical" evidence="15">
    <location>
        <begin position="2149"/>
        <end position="2175"/>
    </location>
</feature>
<keyword evidence="4" id="KW-1003">Cell membrane</keyword>
<feature type="transmembrane region" description="Helical" evidence="15">
    <location>
        <begin position="2583"/>
        <end position="2603"/>
    </location>
</feature>
<dbReference type="PANTHER" id="PTHR10877:SF150">
    <property type="entry name" value="REJ DOMAIN-CONTAINING PROTEIN"/>
    <property type="match status" value="1"/>
</dbReference>
<keyword evidence="11" id="KW-0966">Cell projection</keyword>
<dbReference type="FunFam" id="2.60.60.20:FF:000022">
    <property type="entry name" value="Uncharacterized protein"/>
    <property type="match status" value="1"/>
</dbReference>
<feature type="region of interest" description="Disordered" evidence="14">
    <location>
        <begin position="1247"/>
        <end position="1268"/>
    </location>
</feature>
<sequence length="2801" mass="316047">LNRVILIARNKVSNVTLDQNFEIGAKIRNPQFILTNANSFRPGFYNFGTQLNFIIKMDDGANVRMRFFFGDQDDLKLPSLEVNTTGDWNSDYPLSYTHTEPGDFQMYVIVFNAFDSFILNQSVSIVTDVNNLIPGLAENPVVYSPVGSFAFFMFSYVANTKSGSHASVTFWPGDLFNVSFGPYLIGMNFKINSTVNRLMYKYQAEGEYTVHFLVENMLGSKHYSLTFKIKQGVYGLFINFQPIVRAGTTFNIETYLVQGENVTYEWSFDGEVKTALRQATSVARPDNVTFATSIEKNATLVVKASDPNSAQILKYIVQIQTPVVNASLRTLPSDTSGILNDGTAASRTITFIVEPLGNPTNPYVMLDFGDGKPPANPVYLGGQLQITYTYDTIGAYNVSVTIFNQISTMTFNRIIKIISNIVSFNCIPKFRLVPIDGTEETVYTPANGIFRIDREKNLRLHCTWLHGLIDRFVISINGISQTYTDFSNLNYAQTGTSFSIILPFLSDNLRQIRNSSVLQLSISYSNARFRSRLVLNTTLFSAIILRNAVDNTTVFPPGSSHTFIINYETLSEPSCASVTLSSTGYQSTPLAIGTDAATCSSLFPGLTYSGPYDASNSTWRVQATLSVEGNIRMTAVVRNSATSQTVSTVVTVTSLPCAPPLLALDNLAEYFYLPIKIARTKMITLLAETTLRCNLTLSNEKGWRLFSVSPSNGNVLREIDISKNPTSPNAELVVQPNSINYGLYKFVFTVRMIGSNLMGRIFESSIETYVKIVPTGIVVWALKGGVAEGRYGLEQELEFKPVLYSFDQDSLVSISSLKFKFYCTTVDSGIARSYPRRNVREKLDLFSLKNGTFPMTSNTTCFENPNGYSFDSTGNSMKIFTSFLTFYKIRVYRFMIATEYLEEEYYQEFDLLLDFVKKTPVISLGCNPPGECKPYPSFQKINPCSQLQILGTCEVGCEDVNSISYSFQIYRKLAKPTVDDAWIPFWMPQNIVNGTRSSNGIFLNSSHILGSNTNQMVMLSELFKLDETAIDYKIDLTVNIINEYGINTGSSSLKLRRNKLPEKGTCSVTPSEGLAMQTLFSITCTGWQDSDGKVVRYEYYATFNGVEQPISLGYDAIGKASYELPLGPAFDNYKMYLYVEIIDNDDGSTIYYLNDSIVVKENTELLAGLMDSVTNFDPSSETNTKLFSGKPQVVLQVVNSITSMLNNQGFGDKNGQSGKAIVGFGPYQGIPSNANFDNLDSVNISSNYAGAPETNPNDTSSFEENREKRSQVRDALFAQINSVSISDMSSLKLWSAVLTTATQASDELSRSTSETAANQCLNLAKALDSVSNSASLDNIKQVATGIIGTINNIASGLSSSLNGYSGSLKKDLKDAAVPDGDNDLENFWNNPNNLESDSSLASLDPVEKVNNFKKKFQLVDTVQKSQAIIDKTLKTLSSRLNLDQSLDINTPSISMNVKVITASNLPPVMYQGLSKIGVPSFCDILSTEPTNNTNSTKNPLYTPPKDPNSCDNKAIIIRTKNEPIAPTGINGANETNIQDSNTVSLEFLDDKSDPIKVSESREPIDLWIPRNPTISAEFTQVNTSNLTLNSNMTFLPNGLTITSVNTSVFIQIEPYFYDIGYFVWYKLGLTPVFNDTSKGFCPEDMKKVRGETYYQMSINQSEINGFKGFIGLGIREMTQEEFNLYCDKNNTFEMVPLSRNISNFTSDFGLRVFSSACYYYDKSSGKWSSDGVEIMDDSNVHYTHCKSKHLTTFAGGFIVVPPAINFEKVFANASFADNPTIYTTLIVVSTLFIILMIIARYMDSKDAKKLGLNLLPDNNPYHDYCYELMVFTGSRKEAATDSKVRFILSGEDMDSGVRCLSDPRRKIFRRGGIDSFIMAVERPLGQLNYLRIWHDNSGEDDYASWYLKFVIIRDLQTKEKSYFLCEKWLAVEKDDGQIDRLLPIATEVQKTNLQYLAAKETKKKISDEHLWLSIMSRPVQSSFTRMDRVTCCFVLLYITMLMNILYYGVDKDANRSGLELGPLMITPTQIGIGIMTNLIIFPPTLLLVYLFRNSRRRTTQLAKLNKTLDKTNKNNEMKITQFDDLASRKTPTPHAEKTTKKKSKGLPWWCKIIAYILSAICMGVSVFFIAMQGINLGDEKVRKWLTSFLVSVVSSVFLTQPIKIVLTAFVVILICRKSNDIADTQHDGDEDDLTFENKRQLNKDQRFEKYREYTISVDAGKLSQDEINEARKNRESEVMFWKMVKEVTGFFIFMMILFVFSYSTRDPNAFHYKSQISAFLIGEEFDKIKTTNDMWTWIINDFAPKIRISKWYNDRTVSKMGGFFNDFTSRMIGYAVLRSNRVQNNSCTLTTSMANMTQFCVDTYSLFNEEKGKFGYNWTEFNESSKPDLGMERIYSAYQYRESNQLPIYNSFGQGGFIYEMRGKLDFIRGNMSMLQLMNWVDRQTRSVFIEFTVYNPNINLFCVASILFDIQPSGNIIKTPRFNVLKILTTKDDAIEIGTGVAYLAIIVYFMFREIVKIFKLKRLYFKQFWAYMQWTLIGFSWAALGMYLYRVMTGEKVKQFFAETKGYGYINLTDISYWNDMLSLTIALCTCLATLKFIKLLRFNSNIIVLITAIRNCFQELVGISFMMLIWFLAFAQLFYFLFCEKIMGFSTLIKAITTCFQILLGKFEVNPILRESSILGPLFFAAYNLMVLIIIISVFITVISDNFIEVKKNKEAYLIETDLTKYLIKKLRRVGKKVGFGKKEQDENGELAKIAMNNSYVAETDLLTNRLNRLLVKINDYKKEQLVYDNIMDQDSNQ</sequence>
<dbReference type="SMART" id="SM00303">
    <property type="entry name" value="GPS"/>
    <property type="match status" value="1"/>
</dbReference>
<dbReference type="SUPFAM" id="SSF49299">
    <property type="entry name" value="PKD domain"/>
    <property type="match status" value="2"/>
</dbReference>
<organism evidence="18 19">
    <name type="scientific">Brachionus calyciflorus</name>
    <dbReference type="NCBI Taxonomy" id="104777"/>
    <lineage>
        <taxon>Eukaryota</taxon>
        <taxon>Metazoa</taxon>
        <taxon>Spiralia</taxon>
        <taxon>Gnathifera</taxon>
        <taxon>Rotifera</taxon>
        <taxon>Eurotatoria</taxon>
        <taxon>Monogononta</taxon>
        <taxon>Pseudotrocha</taxon>
        <taxon>Ploima</taxon>
        <taxon>Brachionidae</taxon>
        <taxon>Brachionus</taxon>
    </lineage>
</organism>
<dbReference type="CDD" id="cd01752">
    <property type="entry name" value="PLAT_polycystin"/>
    <property type="match status" value="1"/>
</dbReference>
<dbReference type="Gene3D" id="1.10.287.70">
    <property type="match status" value="1"/>
</dbReference>
<dbReference type="Pfam" id="PF20519">
    <property type="entry name" value="Polycystin_dom"/>
    <property type="match status" value="1"/>
</dbReference>
<dbReference type="InterPro" id="IPR036392">
    <property type="entry name" value="PLAT/LH2_dom_sf"/>
</dbReference>
<dbReference type="OrthoDB" id="444119at2759"/>
<feature type="transmembrane region" description="Helical" evidence="15">
    <location>
        <begin position="2247"/>
        <end position="2264"/>
    </location>
</feature>
<dbReference type="PRINTS" id="PR01433">
    <property type="entry name" value="POLYCYSTIN2"/>
</dbReference>
<evidence type="ECO:0000259" key="17">
    <source>
        <dbReference type="PROSITE" id="PS50095"/>
    </source>
</evidence>
<dbReference type="GO" id="GO:0005509">
    <property type="term" value="F:calcium ion binding"/>
    <property type="evidence" value="ECO:0007669"/>
    <property type="project" value="InterPro"/>
</dbReference>
<evidence type="ECO:0000256" key="14">
    <source>
        <dbReference type="SAM" id="MobiDB-lite"/>
    </source>
</evidence>
<gene>
    <name evidence="18" type="ORF">OXX778_LOCUS10184</name>
</gene>
<evidence type="ECO:0000256" key="7">
    <source>
        <dbReference type="ARBA" id="ARBA00022989"/>
    </source>
</evidence>
<reference evidence="18" key="1">
    <citation type="submission" date="2021-02" db="EMBL/GenBank/DDBJ databases">
        <authorList>
            <person name="Nowell W R."/>
        </authorList>
    </citation>
    <scope>NUCLEOTIDE SEQUENCE</scope>
    <source>
        <strain evidence="18">Ploen Becks lab</strain>
    </source>
</reference>
<evidence type="ECO:0000256" key="9">
    <source>
        <dbReference type="ARBA" id="ARBA00023136"/>
    </source>
</evidence>
<dbReference type="Pfam" id="PF01477">
    <property type="entry name" value="PLAT"/>
    <property type="match status" value="1"/>
</dbReference>
<dbReference type="InterPro" id="IPR046338">
    <property type="entry name" value="GAIN_dom_sf"/>
</dbReference>
<comment type="caution">
    <text evidence="13">Lacks conserved residue(s) required for the propagation of feature annotation.</text>
</comment>
<evidence type="ECO:0000256" key="1">
    <source>
        <dbReference type="ARBA" id="ARBA00004138"/>
    </source>
</evidence>
<proteinExistence type="inferred from homology"/>
<dbReference type="InterPro" id="IPR042060">
    <property type="entry name" value="PLAT_polycystin1"/>
</dbReference>
<feature type="transmembrane region" description="Helical" evidence="15">
    <location>
        <begin position="1781"/>
        <end position="1799"/>
    </location>
</feature>
<dbReference type="Pfam" id="PF01825">
    <property type="entry name" value="GPS"/>
    <property type="match status" value="1"/>
</dbReference>
<comment type="caution">
    <text evidence="18">The sequence shown here is derived from an EMBL/GenBank/DDBJ whole genome shotgun (WGS) entry which is preliminary data.</text>
</comment>
<dbReference type="Gene3D" id="2.60.60.20">
    <property type="entry name" value="PLAT/LH2 domain"/>
    <property type="match status" value="1"/>
</dbReference>
<evidence type="ECO:0000256" key="11">
    <source>
        <dbReference type="ARBA" id="ARBA00023273"/>
    </source>
</evidence>
<keyword evidence="6" id="KW-0732">Signal</keyword>
<dbReference type="GO" id="GO:0005929">
    <property type="term" value="C:cilium"/>
    <property type="evidence" value="ECO:0007669"/>
    <property type="project" value="UniProtKB-SubCell"/>
</dbReference>
<accession>A0A813XTU5</accession>
<dbReference type="GO" id="GO:0050982">
    <property type="term" value="P:detection of mechanical stimulus"/>
    <property type="evidence" value="ECO:0007669"/>
    <property type="project" value="TreeGrafter"/>
</dbReference>
<dbReference type="InterPro" id="IPR051223">
    <property type="entry name" value="Polycystin"/>
</dbReference>
<feature type="transmembrane region" description="Helical" evidence="15">
    <location>
        <begin position="2533"/>
        <end position="2551"/>
    </location>
</feature>
<dbReference type="Pfam" id="PF02010">
    <property type="entry name" value="REJ"/>
    <property type="match status" value="1"/>
</dbReference>
<keyword evidence="19" id="KW-1185">Reference proteome</keyword>
<keyword evidence="10" id="KW-0325">Glycoprotein</keyword>
<evidence type="ECO:0000256" key="13">
    <source>
        <dbReference type="PROSITE-ProRule" id="PRU00152"/>
    </source>
</evidence>
<evidence type="ECO:0000256" key="5">
    <source>
        <dbReference type="ARBA" id="ARBA00022692"/>
    </source>
</evidence>
<evidence type="ECO:0000256" key="8">
    <source>
        <dbReference type="ARBA" id="ARBA00023069"/>
    </source>
</evidence>
<feature type="transmembrane region" description="Helical" evidence="15">
    <location>
        <begin position="2682"/>
        <end position="2706"/>
    </location>
</feature>
<dbReference type="GO" id="GO:0005886">
    <property type="term" value="C:plasma membrane"/>
    <property type="evidence" value="ECO:0007669"/>
    <property type="project" value="UniProtKB-SubCell"/>
</dbReference>
<keyword evidence="8" id="KW-0969">Cilium</keyword>
<dbReference type="InterPro" id="IPR046791">
    <property type="entry name" value="Polycystin_dom"/>
</dbReference>
<evidence type="ECO:0000256" key="3">
    <source>
        <dbReference type="ARBA" id="ARBA00007200"/>
    </source>
</evidence>
<feature type="transmembrane region" description="Helical" evidence="15">
    <location>
        <begin position="2495"/>
        <end position="2513"/>
    </location>
</feature>
<evidence type="ECO:0000256" key="10">
    <source>
        <dbReference type="ARBA" id="ARBA00023180"/>
    </source>
</evidence>
<evidence type="ECO:0000256" key="6">
    <source>
        <dbReference type="ARBA" id="ARBA00022729"/>
    </source>
</evidence>
<dbReference type="Pfam" id="PF08016">
    <property type="entry name" value="PKD_channel"/>
    <property type="match status" value="1"/>
</dbReference>
<feature type="transmembrane region" description="Helical" evidence="15">
    <location>
        <begin position="1989"/>
        <end position="2009"/>
    </location>
</feature>
<dbReference type="Gene3D" id="2.60.220.50">
    <property type="match status" value="1"/>
</dbReference>
<evidence type="ECO:0000256" key="4">
    <source>
        <dbReference type="ARBA" id="ARBA00022475"/>
    </source>
</evidence>
<feature type="non-terminal residue" evidence="18">
    <location>
        <position position="1"/>
    </location>
</feature>
<feature type="transmembrane region" description="Helical" evidence="15">
    <location>
        <begin position="2623"/>
        <end position="2643"/>
    </location>
</feature>
<dbReference type="EMBL" id="CAJNOC010001584">
    <property type="protein sequence ID" value="CAF0876239.1"/>
    <property type="molecule type" value="Genomic_DNA"/>
</dbReference>
<keyword evidence="5 15" id="KW-0812">Transmembrane</keyword>
<protein>
    <recommendedName>
        <fullName evidence="20">Polycystic kidney disease protein 1-like 2</fullName>
    </recommendedName>
</protein>
<dbReference type="PROSITE" id="PS50093">
    <property type="entry name" value="PKD"/>
    <property type="match status" value="1"/>
</dbReference>